<feature type="transmembrane region" description="Helical" evidence="16">
    <location>
        <begin position="463"/>
        <end position="483"/>
    </location>
</feature>
<keyword evidence="6 14" id="KW-0479">Metal-binding</keyword>
<dbReference type="PANTHER" id="PTHR12147">
    <property type="entry name" value="METALLOPEPTIDASE M28 FAMILY MEMBER"/>
    <property type="match status" value="1"/>
</dbReference>
<reference evidence="19 20" key="1">
    <citation type="journal article" date="2019" name="Sci. Rep.">
        <title>Comparative genomics of chytrid fungi reveal insights into the obligate biotrophic and pathogenic lifestyle of Synchytrium endobioticum.</title>
        <authorList>
            <person name="van de Vossenberg B.T.L.H."/>
            <person name="Warris S."/>
            <person name="Nguyen H.D.T."/>
            <person name="van Gent-Pelzer M.P.E."/>
            <person name="Joly D.L."/>
            <person name="van de Geest H.C."/>
            <person name="Bonants P.J.M."/>
            <person name="Smith D.S."/>
            <person name="Levesque C.A."/>
            <person name="van der Lee T.A.J."/>
        </authorList>
    </citation>
    <scope>NUCLEOTIDE SEQUENCE [LARGE SCALE GENOMIC DNA]</scope>
    <source>
        <strain evidence="19 20">JEL517</strain>
    </source>
</reference>
<dbReference type="GeneID" id="42005182"/>
<feature type="transmembrane region" description="Helical" evidence="16">
    <location>
        <begin position="557"/>
        <end position="583"/>
    </location>
</feature>
<feature type="transmembrane region" description="Helical" evidence="16">
    <location>
        <begin position="387"/>
        <end position="404"/>
    </location>
</feature>
<dbReference type="CDD" id="cd03875">
    <property type="entry name" value="M28_Fxna_like"/>
    <property type="match status" value="1"/>
</dbReference>
<evidence type="ECO:0000256" key="4">
    <source>
        <dbReference type="ARBA" id="ARBA00022670"/>
    </source>
</evidence>
<feature type="compositionally biased region" description="Polar residues" evidence="15">
    <location>
        <begin position="1"/>
        <end position="11"/>
    </location>
</feature>
<feature type="transmembrane region" description="Helical" evidence="16">
    <location>
        <begin position="37"/>
        <end position="57"/>
    </location>
</feature>
<dbReference type="InterPro" id="IPR053974">
    <property type="entry name" value="ERMP1_1-A_TM"/>
</dbReference>
<feature type="domain" description="Peptidase M28" evidence="17">
    <location>
        <begin position="158"/>
        <end position="350"/>
    </location>
</feature>
<dbReference type="GO" id="GO:0008235">
    <property type="term" value="F:metalloexopeptidase activity"/>
    <property type="evidence" value="ECO:0007669"/>
    <property type="project" value="InterPro"/>
</dbReference>
<feature type="domain" description="Endoplasmic reticulum metallopeptidase 1/1-A TM" evidence="18">
    <location>
        <begin position="423"/>
        <end position="636"/>
    </location>
</feature>
<feature type="transmembrane region" description="Helical" evidence="16">
    <location>
        <begin position="595"/>
        <end position="616"/>
    </location>
</feature>
<evidence type="ECO:0000256" key="11">
    <source>
        <dbReference type="ARBA" id="ARBA00023049"/>
    </source>
</evidence>
<dbReference type="STRING" id="1806994.A0A507C567"/>
<dbReference type="InterPro" id="IPR007484">
    <property type="entry name" value="Peptidase_M28"/>
</dbReference>
<keyword evidence="7 14" id="KW-0378">Hydrolase</keyword>
<keyword evidence="8" id="KW-0256">Endoplasmic reticulum</keyword>
<dbReference type="PANTHER" id="PTHR12147:SF22">
    <property type="entry name" value="ENDOPLASMIC RETICULUM METALLOPEPTIDASE 1"/>
    <property type="match status" value="1"/>
</dbReference>
<evidence type="ECO:0000256" key="2">
    <source>
        <dbReference type="ARBA" id="ARBA00004477"/>
    </source>
</evidence>
<evidence type="ECO:0000313" key="19">
    <source>
        <dbReference type="EMBL" id="TPX33126.1"/>
    </source>
</evidence>
<dbReference type="RefSeq" id="XP_031024198.1">
    <property type="nucleotide sequence ID" value="XM_031169885.1"/>
</dbReference>
<dbReference type="Proteomes" id="UP000319731">
    <property type="component" value="Unassembled WGS sequence"/>
</dbReference>
<keyword evidence="20" id="KW-1185">Reference proteome</keyword>
<sequence length="887" mass="97961">MAKDLNGSSDKQALPRNDTPRKSSSRRKPSTSNPYQTFWPSVTLVFVVSIVIALYRYNALPTPLDSPYDDAGRPQFSEGLARKIVSGLADEIGLRLTGSLGEKQAEDLILGKLDEYKQASIQAGGVPVFEISVQRARGSHEFYILQSPVLKIYENITNIVVRLSCGSECNKNAVLLNSHFDTTLLTPGATDDAAGVAIMLETIRVLALSKTPMKNAAIFVFNGAEETLQDGSTAFIRQHELKDTIRSIINIEACGSTGKAVVFQTNSPDLMKVYAKTVPYPSGTVLANDVFKTGIIGSDTDFKQFVAYGGLPGIDQAYIRNSYVYHTMLDVEEAIERGSLQQLGENTLKLVEAITTSVDDLADWKQSYDIIFYDLLGYVEIVYDSSTGLRLMIIIVSLSLLQIVRDVNRERNSSGDNAVVARYLVAYLSCLVSFVASLVGPALTGLYMQTNSVPMRWFTREWYAIILFFPSGILGLLLVQAGTRRIYQYLSPGLAYEKMERATLTGLLAFMSTLFVLFTCLGLGSAFVSMIYTATLWLGLVVENVFREPKGLVPPGIYHIILPLPVMATTTFVAGLLDMLIPLMGRIGASAPTDLVTGALSGTLVFWMGYMVLPAFQRLSSYSQWNAIRLIAVSSLVMPVIFQLFVSPYDNAHPKRIWVEYKNNATSGEQSLLVAHADNAMMPSVLATIEKVVKSKPVLRSPEVSDYDWAALFPFSHFIESYHFTLPPAPAGASDNPAPEIRVLKSVYNESKNERSVVLHAFHPNHVWTVMSFYAEVLEWSLDSQPEDHPSVYVVKNAGGYITNGWTVNMTVRGSAKIPVELTGLERDSMHGLGRFEGEHSKRAGRSWLWSDNYRSARVLKDVERAISDLEYVNGAFISVDVVKINV</sequence>
<evidence type="ECO:0000256" key="14">
    <source>
        <dbReference type="RuleBase" id="RU361240"/>
    </source>
</evidence>
<evidence type="ECO:0000313" key="20">
    <source>
        <dbReference type="Proteomes" id="UP000319731"/>
    </source>
</evidence>
<comment type="cofactor">
    <cofactor evidence="1">
        <name>Zn(2+)</name>
        <dbReference type="ChEBI" id="CHEBI:29105"/>
    </cofactor>
</comment>
<feature type="transmembrane region" description="Helical" evidence="16">
    <location>
        <begin position="628"/>
        <end position="646"/>
    </location>
</feature>
<gene>
    <name evidence="19" type="ORF">SmJEL517_g03957</name>
</gene>
<evidence type="ECO:0000256" key="15">
    <source>
        <dbReference type="SAM" id="MobiDB-lite"/>
    </source>
</evidence>
<dbReference type="SUPFAM" id="SSF53187">
    <property type="entry name" value="Zn-dependent exopeptidases"/>
    <property type="match status" value="1"/>
</dbReference>
<feature type="transmembrane region" description="Helical" evidence="16">
    <location>
        <begin position="424"/>
        <end position="443"/>
    </location>
</feature>
<dbReference type="Gene3D" id="3.40.630.10">
    <property type="entry name" value="Zn peptidases"/>
    <property type="match status" value="1"/>
</dbReference>
<proteinExistence type="inferred from homology"/>
<protein>
    <recommendedName>
        <fullName evidence="14">Peptide hydrolase</fullName>
        <ecNumber evidence="14">3.4.-.-</ecNumber>
    </recommendedName>
</protein>
<keyword evidence="4 14" id="KW-0645">Protease</keyword>
<evidence type="ECO:0000259" key="17">
    <source>
        <dbReference type="Pfam" id="PF04389"/>
    </source>
</evidence>
<dbReference type="GO" id="GO:0006508">
    <property type="term" value="P:proteolysis"/>
    <property type="evidence" value="ECO:0007669"/>
    <property type="project" value="UniProtKB-KW"/>
</dbReference>
<evidence type="ECO:0000256" key="6">
    <source>
        <dbReference type="ARBA" id="ARBA00022723"/>
    </source>
</evidence>
<dbReference type="OrthoDB" id="76293at2759"/>
<feature type="transmembrane region" description="Helical" evidence="16">
    <location>
        <begin position="504"/>
        <end position="537"/>
    </location>
</feature>
<comment type="similarity">
    <text evidence="3 14">Belongs to the peptidase M28 family.</text>
</comment>
<keyword evidence="10 16" id="KW-1133">Transmembrane helix</keyword>
<evidence type="ECO:0000256" key="16">
    <source>
        <dbReference type="SAM" id="Phobius"/>
    </source>
</evidence>
<evidence type="ECO:0000256" key="12">
    <source>
        <dbReference type="ARBA" id="ARBA00023136"/>
    </source>
</evidence>
<evidence type="ECO:0000256" key="9">
    <source>
        <dbReference type="ARBA" id="ARBA00022833"/>
    </source>
</evidence>
<dbReference type="GO" id="GO:0046872">
    <property type="term" value="F:metal ion binding"/>
    <property type="evidence" value="ECO:0007669"/>
    <property type="project" value="UniProtKB-KW"/>
</dbReference>
<dbReference type="GO" id="GO:0005789">
    <property type="term" value="C:endoplasmic reticulum membrane"/>
    <property type="evidence" value="ECO:0007669"/>
    <property type="project" value="UniProtKB-SubCell"/>
</dbReference>
<accession>A0A507C567</accession>
<dbReference type="InterPro" id="IPR045175">
    <property type="entry name" value="M28_fam"/>
</dbReference>
<feature type="region of interest" description="Disordered" evidence="15">
    <location>
        <begin position="1"/>
        <end position="34"/>
    </location>
</feature>
<comment type="caution">
    <text evidence="19">The sequence shown here is derived from an EMBL/GenBank/DDBJ whole genome shotgun (WGS) entry which is preliminary data.</text>
</comment>
<evidence type="ECO:0000256" key="3">
    <source>
        <dbReference type="ARBA" id="ARBA00010918"/>
    </source>
</evidence>
<dbReference type="Pfam" id="PF22249">
    <property type="entry name" value="ERMP1-TM"/>
    <property type="match status" value="1"/>
</dbReference>
<evidence type="ECO:0000256" key="10">
    <source>
        <dbReference type="ARBA" id="ARBA00022989"/>
    </source>
</evidence>
<keyword evidence="9 14" id="KW-0862">Zinc</keyword>
<dbReference type="FunFam" id="3.40.630.10:FF:000008">
    <property type="entry name" value="Endoplasmic reticulum metallopeptidase 1"/>
    <property type="match status" value="1"/>
</dbReference>
<dbReference type="EMBL" id="QEAO01000023">
    <property type="protein sequence ID" value="TPX33126.1"/>
    <property type="molecule type" value="Genomic_DNA"/>
</dbReference>
<organism evidence="19 20">
    <name type="scientific">Synchytrium microbalum</name>
    <dbReference type="NCBI Taxonomy" id="1806994"/>
    <lineage>
        <taxon>Eukaryota</taxon>
        <taxon>Fungi</taxon>
        <taxon>Fungi incertae sedis</taxon>
        <taxon>Chytridiomycota</taxon>
        <taxon>Chytridiomycota incertae sedis</taxon>
        <taxon>Chytridiomycetes</taxon>
        <taxon>Synchytriales</taxon>
        <taxon>Synchytriaceae</taxon>
        <taxon>Synchytrium</taxon>
    </lineage>
</organism>
<evidence type="ECO:0000256" key="13">
    <source>
        <dbReference type="ARBA" id="ARBA00023180"/>
    </source>
</evidence>
<dbReference type="EC" id="3.4.-.-" evidence="14"/>
<evidence type="ECO:0000259" key="18">
    <source>
        <dbReference type="Pfam" id="PF22249"/>
    </source>
</evidence>
<dbReference type="Pfam" id="PF04389">
    <property type="entry name" value="Peptidase_M28"/>
    <property type="match status" value="1"/>
</dbReference>
<name>A0A507C567_9FUNG</name>
<evidence type="ECO:0000256" key="8">
    <source>
        <dbReference type="ARBA" id="ARBA00022824"/>
    </source>
</evidence>
<comment type="subcellular location">
    <subcellularLocation>
        <location evidence="2">Endoplasmic reticulum membrane</location>
        <topology evidence="2">Multi-pass membrane protein</topology>
    </subcellularLocation>
</comment>
<keyword evidence="5 16" id="KW-0812">Transmembrane</keyword>
<keyword evidence="13" id="KW-0325">Glycoprotein</keyword>
<keyword evidence="11" id="KW-0482">Metalloprotease</keyword>
<dbReference type="AlphaFoldDB" id="A0A507C567"/>
<evidence type="ECO:0000256" key="7">
    <source>
        <dbReference type="ARBA" id="ARBA00022801"/>
    </source>
</evidence>
<keyword evidence="12 16" id="KW-0472">Membrane</keyword>
<evidence type="ECO:0000256" key="1">
    <source>
        <dbReference type="ARBA" id="ARBA00001947"/>
    </source>
</evidence>
<dbReference type="InterPro" id="IPR048024">
    <property type="entry name" value="Fxna-like_M28_dom"/>
</dbReference>
<evidence type="ECO:0000256" key="5">
    <source>
        <dbReference type="ARBA" id="ARBA00022692"/>
    </source>
</evidence>